<dbReference type="InterPro" id="IPR009057">
    <property type="entry name" value="Homeodomain-like_sf"/>
</dbReference>
<keyword evidence="1" id="KW-0805">Transcription regulation</keyword>
<sequence>MESFHFDSTDLELTEEFLSRAYTRMQLGSDAESSRARVTRDVVGPVAVDQLEITCDLSHQADVIGRVLVCSVRSGSMVRQYFPDGDEGTFGPGDLFLYTPHDRSYAGVIQRARYDLLALEPGLLAKVAATAPGRRARTVRLTGDRPCSPAAGRHLRHAMAHLLDTVRRDPAMPGQELLVSVTSQYMAAGVLSTFPNTALTDPTIEDRHDAHPVTVRRAVAFIDEHAHTDLSVADIAAAVHVSIRALQLAFRRHLGTTPMHYLRRVRLAHAHADLLAADPTTGSTVTAVATRWGFARPGRFAAAYHAAYGCPPRQTLLERGP</sequence>
<dbReference type="Proteomes" id="UP000286746">
    <property type="component" value="Unassembled WGS sequence"/>
</dbReference>
<keyword evidence="3" id="KW-0804">Transcription</keyword>
<evidence type="ECO:0000256" key="3">
    <source>
        <dbReference type="ARBA" id="ARBA00023163"/>
    </source>
</evidence>
<dbReference type="AlphaFoldDB" id="A0A401W5W3"/>
<feature type="domain" description="HTH araC/xylS-type" evidence="4">
    <location>
        <begin position="216"/>
        <end position="318"/>
    </location>
</feature>
<proteinExistence type="predicted"/>
<dbReference type="PANTHER" id="PTHR46796">
    <property type="entry name" value="HTH-TYPE TRANSCRIPTIONAL ACTIVATOR RHAS-RELATED"/>
    <property type="match status" value="1"/>
</dbReference>
<dbReference type="PANTHER" id="PTHR46796:SF12">
    <property type="entry name" value="HTH-TYPE DNA-BINDING TRANSCRIPTIONAL ACTIVATOR EUTR"/>
    <property type="match status" value="1"/>
</dbReference>
<reference evidence="5 6" key="1">
    <citation type="submission" date="2018-11" db="EMBL/GenBank/DDBJ databases">
        <title>Whole genome sequence of Streptomyces paromomycinus NBRC 15454(T).</title>
        <authorList>
            <person name="Komaki H."/>
            <person name="Tamura T."/>
        </authorList>
    </citation>
    <scope>NUCLEOTIDE SEQUENCE [LARGE SCALE GENOMIC DNA]</scope>
    <source>
        <strain evidence="5 6">NBRC 15454</strain>
    </source>
</reference>
<keyword evidence="6" id="KW-1185">Reference proteome</keyword>
<accession>A0A401W5W3</accession>
<dbReference type="InterPro" id="IPR018060">
    <property type="entry name" value="HTH_AraC"/>
</dbReference>
<dbReference type="Gene3D" id="1.10.10.60">
    <property type="entry name" value="Homeodomain-like"/>
    <property type="match status" value="1"/>
</dbReference>
<dbReference type="GO" id="GO:0003700">
    <property type="term" value="F:DNA-binding transcription factor activity"/>
    <property type="evidence" value="ECO:0007669"/>
    <property type="project" value="InterPro"/>
</dbReference>
<gene>
    <name evidence="5" type="ORF">GKJPGBOP_04440</name>
</gene>
<evidence type="ECO:0000313" key="5">
    <source>
        <dbReference type="EMBL" id="GCD44730.1"/>
    </source>
</evidence>
<evidence type="ECO:0000256" key="1">
    <source>
        <dbReference type="ARBA" id="ARBA00023015"/>
    </source>
</evidence>
<dbReference type="PROSITE" id="PS01124">
    <property type="entry name" value="HTH_ARAC_FAMILY_2"/>
    <property type="match status" value="1"/>
</dbReference>
<dbReference type="SUPFAM" id="SSF46689">
    <property type="entry name" value="Homeodomain-like"/>
    <property type="match status" value="2"/>
</dbReference>
<dbReference type="SMART" id="SM00342">
    <property type="entry name" value="HTH_ARAC"/>
    <property type="match status" value="1"/>
</dbReference>
<organism evidence="5 6">
    <name type="scientific">Streptomyces paromomycinus</name>
    <name type="common">Streptomyces rimosus subsp. paromomycinus</name>
    <dbReference type="NCBI Taxonomy" id="92743"/>
    <lineage>
        <taxon>Bacteria</taxon>
        <taxon>Bacillati</taxon>
        <taxon>Actinomycetota</taxon>
        <taxon>Actinomycetes</taxon>
        <taxon>Kitasatosporales</taxon>
        <taxon>Streptomycetaceae</taxon>
        <taxon>Streptomyces</taxon>
    </lineage>
</organism>
<evidence type="ECO:0000256" key="2">
    <source>
        <dbReference type="ARBA" id="ARBA00023125"/>
    </source>
</evidence>
<protein>
    <submittedName>
        <fullName evidence="5">Transcriptional regulator</fullName>
    </submittedName>
</protein>
<evidence type="ECO:0000313" key="6">
    <source>
        <dbReference type="Proteomes" id="UP000286746"/>
    </source>
</evidence>
<dbReference type="RefSeq" id="WP_125055508.1">
    <property type="nucleotide sequence ID" value="NZ_BHZD01000001.1"/>
</dbReference>
<dbReference type="GO" id="GO:0043565">
    <property type="term" value="F:sequence-specific DNA binding"/>
    <property type="evidence" value="ECO:0007669"/>
    <property type="project" value="InterPro"/>
</dbReference>
<dbReference type="InterPro" id="IPR050204">
    <property type="entry name" value="AraC_XylS_family_regulators"/>
</dbReference>
<dbReference type="EMBL" id="BHZD01000001">
    <property type="protein sequence ID" value="GCD44730.1"/>
    <property type="molecule type" value="Genomic_DNA"/>
</dbReference>
<dbReference type="Pfam" id="PF12833">
    <property type="entry name" value="HTH_18"/>
    <property type="match status" value="1"/>
</dbReference>
<comment type="caution">
    <text evidence="5">The sequence shown here is derived from an EMBL/GenBank/DDBJ whole genome shotgun (WGS) entry which is preliminary data.</text>
</comment>
<keyword evidence="2" id="KW-0238">DNA-binding</keyword>
<name>A0A401W5W3_STREY</name>
<evidence type="ECO:0000259" key="4">
    <source>
        <dbReference type="PROSITE" id="PS01124"/>
    </source>
</evidence>